<evidence type="ECO:0000313" key="3">
    <source>
        <dbReference type="EMBL" id="GAP61622.1"/>
    </source>
</evidence>
<feature type="repeat" description="TPR" evidence="1">
    <location>
        <begin position="12"/>
        <end position="45"/>
    </location>
</feature>
<comment type="caution">
    <text evidence="3">The sequence shown here is derived from an EMBL/GenBank/DDBJ whole genome shotgun (WGS) entry which is preliminary data.</text>
</comment>
<feature type="transmembrane region" description="Helical" evidence="2">
    <location>
        <begin position="156"/>
        <end position="180"/>
    </location>
</feature>
<dbReference type="AlphaFoldDB" id="A0A0M8K6C1"/>
<dbReference type="PROSITE" id="PS50005">
    <property type="entry name" value="TPR"/>
    <property type="match status" value="1"/>
</dbReference>
<dbReference type="SUPFAM" id="SSF48452">
    <property type="entry name" value="TPR-like"/>
    <property type="match status" value="1"/>
</dbReference>
<evidence type="ECO:0000313" key="6">
    <source>
        <dbReference type="Proteomes" id="UP000050502"/>
    </source>
</evidence>
<gene>
    <name evidence="3" type="ORF">ARMA_0045</name>
    <name evidence="4" type="ORF">SE16_07640</name>
</gene>
<keyword evidence="5" id="KW-1185">Reference proteome</keyword>
<dbReference type="Proteomes" id="UP000050502">
    <property type="component" value="Unassembled WGS sequence"/>
</dbReference>
<evidence type="ECO:0000256" key="2">
    <source>
        <dbReference type="SAM" id="Phobius"/>
    </source>
</evidence>
<dbReference type="STRING" id="872965.SE16_07640"/>
<dbReference type="InParanoid" id="A0A0M8K6C1"/>
<name>A0A0M8K6C1_9CHLR</name>
<dbReference type="Gene3D" id="1.25.40.10">
    <property type="entry name" value="Tetratricopeptide repeat domain"/>
    <property type="match status" value="1"/>
</dbReference>
<evidence type="ECO:0000256" key="1">
    <source>
        <dbReference type="PROSITE-ProRule" id="PRU00339"/>
    </source>
</evidence>
<dbReference type="InterPro" id="IPR019734">
    <property type="entry name" value="TPR_rpt"/>
</dbReference>
<keyword evidence="2" id="KW-1133">Transmembrane helix</keyword>
<keyword evidence="1" id="KW-0802">TPR repeat</keyword>
<organism evidence="3 5">
    <name type="scientific">Ardenticatena maritima</name>
    <dbReference type="NCBI Taxonomy" id="872965"/>
    <lineage>
        <taxon>Bacteria</taxon>
        <taxon>Bacillati</taxon>
        <taxon>Chloroflexota</taxon>
        <taxon>Ardenticatenia</taxon>
        <taxon>Ardenticatenales</taxon>
        <taxon>Ardenticatenaceae</taxon>
        <taxon>Ardenticatena</taxon>
    </lineage>
</organism>
<dbReference type="RefSeq" id="WP_054491579.1">
    <property type="nucleotide sequence ID" value="NZ_BBZA01000003.1"/>
</dbReference>
<evidence type="ECO:0000313" key="4">
    <source>
        <dbReference type="EMBL" id="KPL88611.1"/>
    </source>
</evidence>
<dbReference type="Proteomes" id="UP000037784">
    <property type="component" value="Unassembled WGS sequence"/>
</dbReference>
<dbReference type="Pfam" id="PF13428">
    <property type="entry name" value="TPR_14"/>
    <property type="match status" value="1"/>
</dbReference>
<sequence length="186" mass="20581">MVMDEGDVTQRVQELLARGREAARNERREEARQYLQAAVDIDPNNAEAWLWLAGVMDDPYETKYCLERALEIDPLNERARRGLAWAEQQIAELEAQPTSAAEEAGFSSIEAQLRAQLHTDEEERPGTGLLSGPALETSTGFDIREFFAAPDAPYRIATLVLLGFLALGVILMLLLTIGVIDPITAV</sequence>
<dbReference type="EMBL" id="BBZA01000003">
    <property type="protein sequence ID" value="GAP61622.1"/>
    <property type="molecule type" value="Genomic_DNA"/>
</dbReference>
<reference evidence="4 6" key="2">
    <citation type="submission" date="2015-07" db="EMBL/GenBank/DDBJ databases">
        <title>Whole genome sequence of Ardenticatena maritima DSM 23922.</title>
        <authorList>
            <person name="Hemp J."/>
            <person name="Ward L.M."/>
            <person name="Pace L.A."/>
            <person name="Fischer W.W."/>
        </authorList>
    </citation>
    <scope>NUCLEOTIDE SEQUENCE [LARGE SCALE GENOMIC DNA]</scope>
    <source>
        <strain evidence="4 6">110S</strain>
    </source>
</reference>
<accession>A0A0M8K6C1</accession>
<keyword evidence="2" id="KW-0812">Transmembrane</keyword>
<keyword evidence="2" id="KW-0472">Membrane</keyword>
<reference evidence="5" key="3">
    <citation type="submission" date="2015-08" db="EMBL/GenBank/DDBJ databases">
        <title>Draft Genome Sequence of a Heterotrophic Facultative Anaerobic Bacterium Ardenticatena maritima Strain 110S.</title>
        <authorList>
            <person name="Kawaichi S."/>
            <person name="Yoshida T."/>
            <person name="Sako Y."/>
            <person name="Nakamura R."/>
        </authorList>
    </citation>
    <scope>NUCLEOTIDE SEQUENCE [LARGE SCALE GENOMIC DNA]</scope>
    <source>
        <strain evidence="5">110S</strain>
    </source>
</reference>
<dbReference type="InterPro" id="IPR011990">
    <property type="entry name" value="TPR-like_helical_dom_sf"/>
</dbReference>
<proteinExistence type="predicted"/>
<evidence type="ECO:0000313" key="5">
    <source>
        <dbReference type="Proteomes" id="UP000037784"/>
    </source>
</evidence>
<reference evidence="3 5" key="1">
    <citation type="journal article" date="2015" name="Genome Announc.">
        <title>Draft Genome Sequence of a Heterotrophic Facultative Anaerobic Thermophilic Bacterium, Ardenticatena maritima Strain 110ST.</title>
        <authorList>
            <person name="Kawaichi S."/>
            <person name="Yoshida T."/>
            <person name="Sako Y."/>
            <person name="Nakamura R."/>
        </authorList>
    </citation>
    <scope>NUCLEOTIDE SEQUENCE [LARGE SCALE GENOMIC DNA]</scope>
    <source>
        <strain evidence="3 5">110S</strain>
    </source>
</reference>
<protein>
    <submittedName>
        <fullName evidence="3">Uncharacterized protein</fullName>
    </submittedName>
</protein>
<dbReference type="OrthoDB" id="163409at2"/>
<dbReference type="EMBL" id="LGKN01000004">
    <property type="protein sequence ID" value="KPL88611.1"/>
    <property type="molecule type" value="Genomic_DNA"/>
</dbReference>